<protein>
    <recommendedName>
        <fullName evidence="1">Pyrin domain-containing protein</fullName>
    </recommendedName>
</protein>
<dbReference type="InterPro" id="IPR004020">
    <property type="entry name" value="DAPIN"/>
</dbReference>
<organism evidence="2 3">
    <name type="scientific">Pygocentrus nattereri</name>
    <name type="common">Red-bellied piranha</name>
    <dbReference type="NCBI Taxonomy" id="42514"/>
    <lineage>
        <taxon>Eukaryota</taxon>
        <taxon>Metazoa</taxon>
        <taxon>Chordata</taxon>
        <taxon>Craniata</taxon>
        <taxon>Vertebrata</taxon>
        <taxon>Euteleostomi</taxon>
        <taxon>Actinopterygii</taxon>
        <taxon>Neopterygii</taxon>
        <taxon>Teleostei</taxon>
        <taxon>Ostariophysi</taxon>
        <taxon>Characiformes</taxon>
        <taxon>Characoidei</taxon>
        <taxon>Pygocentrus</taxon>
    </lineage>
</organism>
<feature type="domain" description="Pyrin" evidence="1">
    <location>
        <begin position="1"/>
        <end position="85"/>
    </location>
</feature>
<dbReference type="Pfam" id="PF02758">
    <property type="entry name" value="PYRIN"/>
    <property type="match status" value="1"/>
</dbReference>
<proteinExistence type="predicted"/>
<dbReference type="Gene3D" id="1.10.533.10">
    <property type="entry name" value="Death Domain, Fas"/>
    <property type="match status" value="1"/>
</dbReference>
<reference evidence="2" key="2">
    <citation type="submission" date="2025-08" db="UniProtKB">
        <authorList>
            <consortium name="Ensembl"/>
        </authorList>
    </citation>
    <scope>IDENTIFICATION</scope>
</reference>
<dbReference type="InterPro" id="IPR011029">
    <property type="entry name" value="DEATH-like_dom_sf"/>
</dbReference>
<sequence>MALDSKVPSVLLKVLENLNSEDVVKFQTHLVQGVRDDSPVVSKFELDRAVVKVMVGQMMQVYGEKDAVEICEIILKMINQNLLAQIKHLALKIIHELNYSISTY</sequence>
<accession>A0AAR2J7G4</accession>
<dbReference type="SUPFAM" id="SSF47986">
    <property type="entry name" value="DEATH domain"/>
    <property type="match status" value="1"/>
</dbReference>
<dbReference type="PROSITE" id="PS50824">
    <property type="entry name" value="DAPIN"/>
    <property type="match status" value="1"/>
</dbReference>
<evidence type="ECO:0000259" key="1">
    <source>
        <dbReference type="PROSITE" id="PS50824"/>
    </source>
</evidence>
<evidence type="ECO:0000313" key="2">
    <source>
        <dbReference type="Ensembl" id="ENSPNAP00000047890.1"/>
    </source>
</evidence>
<reference evidence="2" key="3">
    <citation type="submission" date="2025-09" db="UniProtKB">
        <authorList>
            <consortium name="Ensembl"/>
        </authorList>
    </citation>
    <scope>IDENTIFICATION</scope>
</reference>
<evidence type="ECO:0000313" key="3">
    <source>
        <dbReference type="Proteomes" id="UP001501920"/>
    </source>
</evidence>
<dbReference type="Proteomes" id="UP001501920">
    <property type="component" value="Chromosome 20"/>
</dbReference>
<keyword evidence="3" id="KW-1185">Reference proteome</keyword>
<dbReference type="SMART" id="SM01289">
    <property type="entry name" value="PYRIN"/>
    <property type="match status" value="1"/>
</dbReference>
<dbReference type="AlphaFoldDB" id="A0AAR2J7G4"/>
<name>A0AAR2J7G4_PYGNA</name>
<dbReference type="Ensembl" id="ENSPNAT00000073694.1">
    <property type="protein sequence ID" value="ENSPNAP00000047890.1"/>
    <property type="gene ID" value="ENSPNAG00000032582.1"/>
</dbReference>
<reference evidence="2 3" key="1">
    <citation type="submission" date="2020-10" db="EMBL/GenBank/DDBJ databases">
        <title>Pygocentrus nattereri (red-bellied piranha) genome, fPygNat1, primary haplotype.</title>
        <authorList>
            <person name="Myers G."/>
            <person name="Meyer A."/>
            <person name="Karagic N."/>
            <person name="Pippel M."/>
            <person name="Winkler S."/>
            <person name="Tracey A."/>
            <person name="Wood J."/>
            <person name="Formenti G."/>
            <person name="Howe K."/>
            <person name="Fedrigo O."/>
            <person name="Jarvis E.D."/>
        </authorList>
    </citation>
    <scope>NUCLEOTIDE SEQUENCE [LARGE SCALE GENOMIC DNA]</scope>
</reference>